<evidence type="ECO:0000256" key="1">
    <source>
        <dbReference type="SAM" id="Phobius"/>
    </source>
</evidence>
<dbReference type="InterPro" id="IPR011009">
    <property type="entry name" value="Kinase-like_dom_sf"/>
</dbReference>
<dbReference type="SUPFAM" id="SSF56112">
    <property type="entry name" value="Protein kinase-like (PK-like)"/>
    <property type="match status" value="1"/>
</dbReference>
<dbReference type="Proteomes" id="UP000013827">
    <property type="component" value="Unassembled WGS sequence"/>
</dbReference>
<dbReference type="AlphaFoldDB" id="A0A0D3J486"/>
<dbReference type="PaxDb" id="2903-EOD18321"/>
<dbReference type="PANTHER" id="PTHR43173">
    <property type="entry name" value="ABC1 FAMILY PROTEIN"/>
    <property type="match status" value="1"/>
</dbReference>
<keyword evidence="1" id="KW-1133">Transmembrane helix</keyword>
<proteinExistence type="predicted"/>
<evidence type="ECO:0000313" key="3">
    <source>
        <dbReference type="EnsemblProtists" id="EOD18321"/>
    </source>
</evidence>
<sequence>MFGRVLRIWLVALVTILSYYVANKVLKAATRRGLSAEREEALLSSLHLLMAPWLCRHLVGLRSVFVKFGQYISGRTDMVPPEWAASLALLQDDLPPSPAGHLRDTARSELGFDASEIFESLDAMPVASASIGQGVGGDAGEDRAVLKLQHRGVDSLMRRDMVSALRIARLMQWLDPRYSAFHTVLAAWEGEMFAELDFRTEARNLRQVQLNLRAAGVSVAIPTPLLASRRCLVMTFEEGFKITDSRALALHGVDANALMSRVISAYAQCIFVDGFFNADPHAGNLLVRVPPHGGEAMPVRRHRRREGRGACGGGRG</sequence>
<organism evidence="3 4">
    <name type="scientific">Emiliania huxleyi (strain CCMP1516)</name>
    <dbReference type="NCBI Taxonomy" id="280463"/>
    <lineage>
        <taxon>Eukaryota</taxon>
        <taxon>Haptista</taxon>
        <taxon>Haptophyta</taxon>
        <taxon>Prymnesiophyceae</taxon>
        <taxon>Isochrysidales</taxon>
        <taxon>Noelaerhabdaceae</taxon>
        <taxon>Emiliania</taxon>
    </lineage>
</organism>
<dbReference type="InterPro" id="IPR004147">
    <property type="entry name" value="ABC1_dom"/>
</dbReference>
<keyword evidence="1" id="KW-0812">Transmembrane</keyword>
<dbReference type="InterPro" id="IPR051130">
    <property type="entry name" value="Mito_struct-func_regulator"/>
</dbReference>
<name>A0A0D3J486_EMIH1</name>
<dbReference type="CDD" id="cd05121">
    <property type="entry name" value="ABC1_ADCK3-like"/>
    <property type="match status" value="1"/>
</dbReference>
<evidence type="ECO:0000313" key="4">
    <source>
        <dbReference type="Proteomes" id="UP000013827"/>
    </source>
</evidence>
<feature type="transmembrane region" description="Helical" evidence="1">
    <location>
        <begin position="6"/>
        <end position="22"/>
    </location>
</feature>
<dbReference type="KEGG" id="ehx:EMIHUDRAFT_61668"/>
<dbReference type="OMA" id="ESDISTM"/>
<feature type="domain" description="ABC1 atypical kinase-like" evidence="2">
    <location>
        <begin position="90"/>
        <end position="289"/>
    </location>
</feature>
<evidence type="ECO:0000259" key="2">
    <source>
        <dbReference type="Pfam" id="PF03109"/>
    </source>
</evidence>
<keyword evidence="1" id="KW-0472">Membrane</keyword>
<accession>A0A0D3J486</accession>
<dbReference type="STRING" id="2903.R1E5H2"/>
<reference evidence="3" key="2">
    <citation type="submission" date="2024-10" db="UniProtKB">
        <authorList>
            <consortium name="EnsemblProtists"/>
        </authorList>
    </citation>
    <scope>IDENTIFICATION</scope>
</reference>
<dbReference type="GeneID" id="19046322"/>
<dbReference type="PANTHER" id="PTHR43173:SF3">
    <property type="entry name" value="ABC1 FAMILY PROTEIN"/>
    <property type="match status" value="1"/>
</dbReference>
<reference evidence="4" key="1">
    <citation type="journal article" date="2013" name="Nature">
        <title>Pan genome of the phytoplankton Emiliania underpins its global distribution.</title>
        <authorList>
            <person name="Read B.A."/>
            <person name="Kegel J."/>
            <person name="Klute M.J."/>
            <person name="Kuo A."/>
            <person name="Lefebvre S.C."/>
            <person name="Maumus F."/>
            <person name="Mayer C."/>
            <person name="Miller J."/>
            <person name="Monier A."/>
            <person name="Salamov A."/>
            <person name="Young J."/>
            <person name="Aguilar M."/>
            <person name="Claverie J.M."/>
            <person name="Frickenhaus S."/>
            <person name="Gonzalez K."/>
            <person name="Herman E.K."/>
            <person name="Lin Y.C."/>
            <person name="Napier J."/>
            <person name="Ogata H."/>
            <person name="Sarno A.F."/>
            <person name="Shmutz J."/>
            <person name="Schroeder D."/>
            <person name="de Vargas C."/>
            <person name="Verret F."/>
            <person name="von Dassow P."/>
            <person name="Valentin K."/>
            <person name="Van de Peer Y."/>
            <person name="Wheeler G."/>
            <person name="Dacks J.B."/>
            <person name="Delwiche C.F."/>
            <person name="Dyhrman S.T."/>
            <person name="Glockner G."/>
            <person name="John U."/>
            <person name="Richards T."/>
            <person name="Worden A.Z."/>
            <person name="Zhang X."/>
            <person name="Grigoriev I.V."/>
            <person name="Allen A.E."/>
            <person name="Bidle K."/>
            <person name="Borodovsky M."/>
            <person name="Bowler C."/>
            <person name="Brownlee C."/>
            <person name="Cock J.M."/>
            <person name="Elias M."/>
            <person name="Gladyshev V.N."/>
            <person name="Groth M."/>
            <person name="Guda C."/>
            <person name="Hadaegh A."/>
            <person name="Iglesias-Rodriguez M.D."/>
            <person name="Jenkins J."/>
            <person name="Jones B.M."/>
            <person name="Lawson T."/>
            <person name="Leese F."/>
            <person name="Lindquist E."/>
            <person name="Lobanov A."/>
            <person name="Lomsadze A."/>
            <person name="Malik S.B."/>
            <person name="Marsh M.E."/>
            <person name="Mackinder L."/>
            <person name="Mock T."/>
            <person name="Mueller-Roeber B."/>
            <person name="Pagarete A."/>
            <person name="Parker M."/>
            <person name="Probert I."/>
            <person name="Quesneville H."/>
            <person name="Raines C."/>
            <person name="Rensing S.A."/>
            <person name="Riano-Pachon D.M."/>
            <person name="Richier S."/>
            <person name="Rokitta S."/>
            <person name="Shiraiwa Y."/>
            <person name="Soanes D.M."/>
            <person name="van der Giezen M."/>
            <person name="Wahlund T.M."/>
            <person name="Williams B."/>
            <person name="Wilson W."/>
            <person name="Wolfe G."/>
            <person name="Wurch L.L."/>
        </authorList>
    </citation>
    <scope>NUCLEOTIDE SEQUENCE</scope>
</reference>
<dbReference type="eggNOG" id="KOG1235">
    <property type="taxonomic scope" value="Eukaryota"/>
</dbReference>
<dbReference type="HOGENOM" id="CLU_881183_0_0_1"/>
<keyword evidence="4" id="KW-1185">Reference proteome</keyword>
<dbReference type="RefSeq" id="XP_005770750.1">
    <property type="nucleotide sequence ID" value="XM_005770693.1"/>
</dbReference>
<dbReference type="EnsemblProtists" id="EOD18321">
    <property type="protein sequence ID" value="EOD18321"/>
    <property type="gene ID" value="EMIHUDRAFT_61668"/>
</dbReference>
<dbReference type="Pfam" id="PF03109">
    <property type="entry name" value="ABC1"/>
    <property type="match status" value="1"/>
</dbReference>
<protein>
    <recommendedName>
        <fullName evidence="2">ABC1 atypical kinase-like domain-containing protein</fullName>
    </recommendedName>
</protein>